<dbReference type="Pfam" id="PF13673">
    <property type="entry name" value="Acetyltransf_10"/>
    <property type="match status" value="1"/>
</dbReference>
<evidence type="ECO:0000313" key="3">
    <source>
        <dbReference type="Proteomes" id="UP000185604"/>
    </source>
</evidence>
<dbReference type="EMBL" id="LKPO01000021">
    <property type="protein sequence ID" value="OLF90276.1"/>
    <property type="molecule type" value="Genomic_DNA"/>
</dbReference>
<comment type="caution">
    <text evidence="2">The sequence shown here is derived from an EMBL/GenBank/DDBJ whole genome shotgun (WGS) entry which is preliminary data.</text>
</comment>
<sequence length="154" mass="17930">MEKGMEWKLKSYEELSKEELYRIIKLRIDVFIVEQNCPYHELDHLDERAHHLFLSQEGEIAAYCRLFPSGTAYPEASIGRVIVRKEDRGKGYAQTLLDQALRFLEDERGEKRVKISAQNHLRSFYGSFGFKAISDVYMEDGIPHVDMIKTAETV</sequence>
<dbReference type="InterPro" id="IPR016181">
    <property type="entry name" value="Acyl_CoA_acyltransferase"/>
</dbReference>
<feature type="domain" description="N-acetyltransferase" evidence="1">
    <location>
        <begin position="10"/>
        <end position="152"/>
    </location>
</feature>
<dbReference type="CDD" id="cd04301">
    <property type="entry name" value="NAT_SF"/>
    <property type="match status" value="1"/>
</dbReference>
<name>A0A7Z0WVT7_9BACI</name>
<evidence type="ECO:0000259" key="1">
    <source>
        <dbReference type="PROSITE" id="PS51186"/>
    </source>
</evidence>
<dbReference type="Proteomes" id="UP000185604">
    <property type="component" value="Unassembled WGS sequence"/>
</dbReference>
<accession>A0A7Z0WVT7</accession>
<gene>
    <name evidence="2" type="ORF">B4121_3551</name>
</gene>
<dbReference type="PROSITE" id="PS51186">
    <property type="entry name" value="GNAT"/>
    <property type="match status" value="1"/>
</dbReference>
<proteinExistence type="predicted"/>
<dbReference type="SUPFAM" id="SSF55729">
    <property type="entry name" value="Acyl-CoA N-acyltransferases (Nat)"/>
    <property type="match status" value="1"/>
</dbReference>
<organism evidence="2 3">
    <name type="scientific">Bacillus paralicheniformis</name>
    <dbReference type="NCBI Taxonomy" id="1648923"/>
    <lineage>
        <taxon>Bacteria</taxon>
        <taxon>Bacillati</taxon>
        <taxon>Bacillota</taxon>
        <taxon>Bacilli</taxon>
        <taxon>Bacillales</taxon>
        <taxon>Bacillaceae</taxon>
        <taxon>Bacillus</taxon>
    </lineage>
</organism>
<dbReference type="AlphaFoldDB" id="A0A7Z0WVT7"/>
<evidence type="ECO:0000313" key="2">
    <source>
        <dbReference type="EMBL" id="OLF90276.1"/>
    </source>
</evidence>
<dbReference type="InterPro" id="IPR000182">
    <property type="entry name" value="GNAT_dom"/>
</dbReference>
<dbReference type="GO" id="GO:0016747">
    <property type="term" value="F:acyltransferase activity, transferring groups other than amino-acyl groups"/>
    <property type="evidence" value="ECO:0007669"/>
    <property type="project" value="InterPro"/>
</dbReference>
<reference evidence="2 3" key="1">
    <citation type="journal article" date="2016" name="Front. Microbiol.">
        <title>High-Level Heat Resistance of Spores of Bacillus amyloliquefaciens and Bacillus licheniformis Results from the Presence of a spoVA Operon in a Tn1546 Transposon.</title>
        <authorList>
            <person name="Berendsen E.M."/>
            <person name="Koning R.A."/>
            <person name="Boekhorst J."/>
            <person name="de Jong A."/>
            <person name="Kuipers O.P."/>
            <person name="Wells-Bennik M.H."/>
        </authorList>
    </citation>
    <scope>NUCLEOTIDE SEQUENCE [LARGE SCALE GENOMIC DNA]</scope>
    <source>
        <strain evidence="2 3">B4121</strain>
    </source>
</reference>
<protein>
    <submittedName>
        <fullName evidence="2">ElaA protein</fullName>
    </submittedName>
</protein>
<dbReference type="Gene3D" id="3.40.630.30">
    <property type="match status" value="1"/>
</dbReference>